<comment type="similarity">
    <text evidence="2">Belongs to the outer membrane factor (OMF) (TC 1.B.17) family.</text>
</comment>
<keyword evidence="4" id="KW-1134">Transmembrane beta strand</keyword>
<dbReference type="PANTHER" id="PTHR30026:SF20">
    <property type="entry name" value="OUTER MEMBRANE PROTEIN TOLC"/>
    <property type="match status" value="1"/>
</dbReference>
<keyword evidence="3" id="KW-0813">Transport</keyword>
<dbReference type="EMBL" id="JAIXNE010000004">
    <property type="protein sequence ID" value="MCA6077019.1"/>
    <property type="molecule type" value="Genomic_DNA"/>
</dbReference>
<dbReference type="InterPro" id="IPR051906">
    <property type="entry name" value="TolC-like"/>
</dbReference>
<evidence type="ECO:0000256" key="9">
    <source>
        <dbReference type="SAM" id="SignalP"/>
    </source>
</evidence>
<keyword evidence="5" id="KW-0812">Transmembrane</keyword>
<evidence type="ECO:0000313" key="13">
    <source>
        <dbReference type="Proteomes" id="UP001139409"/>
    </source>
</evidence>
<protein>
    <submittedName>
        <fullName evidence="10">TolC family protein</fullName>
    </submittedName>
</protein>
<comment type="caution">
    <text evidence="10">The sequence shown here is derived from an EMBL/GenBank/DDBJ whole genome shotgun (WGS) entry which is preliminary data.</text>
</comment>
<evidence type="ECO:0000313" key="12">
    <source>
        <dbReference type="EMBL" id="MCA6077019.1"/>
    </source>
</evidence>
<organism evidence="10 13">
    <name type="scientific">Fulvivirga sedimenti</name>
    <dbReference type="NCBI Taxonomy" id="2879465"/>
    <lineage>
        <taxon>Bacteria</taxon>
        <taxon>Pseudomonadati</taxon>
        <taxon>Bacteroidota</taxon>
        <taxon>Cytophagia</taxon>
        <taxon>Cytophagales</taxon>
        <taxon>Fulvivirgaceae</taxon>
        <taxon>Fulvivirga</taxon>
    </lineage>
</organism>
<evidence type="ECO:0000256" key="6">
    <source>
        <dbReference type="ARBA" id="ARBA00023136"/>
    </source>
</evidence>
<keyword evidence="13" id="KW-1185">Reference proteome</keyword>
<dbReference type="PANTHER" id="PTHR30026">
    <property type="entry name" value="OUTER MEMBRANE PROTEIN TOLC"/>
    <property type="match status" value="1"/>
</dbReference>
<feature type="signal peptide" evidence="9">
    <location>
        <begin position="1"/>
        <end position="18"/>
    </location>
</feature>
<proteinExistence type="inferred from homology"/>
<reference evidence="10" key="1">
    <citation type="submission" date="2021-09" db="EMBL/GenBank/DDBJ databases">
        <title>Fulvivirga sp. isolated from coastal sediment.</title>
        <authorList>
            <person name="Yu H."/>
        </authorList>
    </citation>
    <scope>NUCLEOTIDE SEQUENCE</scope>
    <source>
        <strain evidence="10">1062</strain>
    </source>
</reference>
<keyword evidence="8" id="KW-0175">Coiled coil</keyword>
<dbReference type="GO" id="GO:0015562">
    <property type="term" value="F:efflux transmembrane transporter activity"/>
    <property type="evidence" value="ECO:0007669"/>
    <property type="project" value="InterPro"/>
</dbReference>
<dbReference type="GO" id="GO:0015288">
    <property type="term" value="F:porin activity"/>
    <property type="evidence" value="ECO:0007669"/>
    <property type="project" value="TreeGrafter"/>
</dbReference>
<keyword evidence="7" id="KW-0998">Cell outer membrane</keyword>
<dbReference type="GO" id="GO:1990281">
    <property type="term" value="C:efflux pump complex"/>
    <property type="evidence" value="ECO:0007669"/>
    <property type="project" value="TreeGrafter"/>
</dbReference>
<accession>A0A9X1HQX7</accession>
<dbReference type="AlphaFoldDB" id="A0A9X1HQX7"/>
<comment type="subcellular location">
    <subcellularLocation>
        <location evidence="1">Cell outer membrane</location>
    </subcellularLocation>
</comment>
<gene>
    <name evidence="10" type="ORF">LDX50_07520</name>
    <name evidence="11" type="ORF">LDX50_13490</name>
    <name evidence="12" type="ORF">LDX50_19210</name>
</gene>
<evidence type="ECO:0000256" key="8">
    <source>
        <dbReference type="SAM" id="Coils"/>
    </source>
</evidence>
<dbReference type="Proteomes" id="UP001139409">
    <property type="component" value="Unassembled WGS sequence"/>
</dbReference>
<evidence type="ECO:0000313" key="10">
    <source>
        <dbReference type="EMBL" id="MCA6074714.1"/>
    </source>
</evidence>
<sequence length="433" mass="49167">MHRFLLLILFCLSISAGAQPLEFFIQETLEANYDIRIVRVESDIAANNNTPGNAGFLPVIDAGGQYQISENNTVQNFFDGSTREGAGARNTGLNGDISLNWTLFDGFRMFANQDRFGYLESIGRSNVRFFIDQTVADLTAVYYQIVKEYRVLDILESSLEVSRYRFRLENARKQVGAGTALDYNQALVDYRSDSSLIIQQKGLIRQLEVELNRISNRNLDDSLQHTNDIPLEMNLPSREQMEALAMENNQNLEISRLNELIAESDIRIAQSDRYPTVNLFGNYTYNRSTSEIGFVESNRSYGPQVGVRIRMNLYNGGNINREIRNAQMQRNVAGLNREAAELNIRAEIYQQMIIYQALIQRLAIADENVISAGRALDVARAQLNEGAINGVDFRVVQLTLINVRNNREQALFTLKAVEINLLRLMGRVANYFM</sequence>
<keyword evidence="6" id="KW-0472">Membrane</keyword>
<dbReference type="Pfam" id="PF02321">
    <property type="entry name" value="OEP"/>
    <property type="match status" value="2"/>
</dbReference>
<evidence type="ECO:0000256" key="2">
    <source>
        <dbReference type="ARBA" id="ARBA00007613"/>
    </source>
</evidence>
<feature type="chain" id="PRO_5041114876" evidence="9">
    <location>
        <begin position="19"/>
        <end position="433"/>
    </location>
</feature>
<evidence type="ECO:0000256" key="3">
    <source>
        <dbReference type="ARBA" id="ARBA00022448"/>
    </source>
</evidence>
<evidence type="ECO:0000256" key="7">
    <source>
        <dbReference type="ARBA" id="ARBA00023237"/>
    </source>
</evidence>
<evidence type="ECO:0000256" key="4">
    <source>
        <dbReference type="ARBA" id="ARBA00022452"/>
    </source>
</evidence>
<evidence type="ECO:0000313" key="11">
    <source>
        <dbReference type="EMBL" id="MCA6075891.1"/>
    </source>
</evidence>
<dbReference type="RefSeq" id="WP_225697827.1">
    <property type="nucleotide sequence ID" value="NZ_JAIXNE010000002.1"/>
</dbReference>
<dbReference type="EMBL" id="JAIXNE010000002">
    <property type="protein sequence ID" value="MCA6074714.1"/>
    <property type="molecule type" value="Genomic_DNA"/>
</dbReference>
<evidence type="ECO:0000256" key="1">
    <source>
        <dbReference type="ARBA" id="ARBA00004442"/>
    </source>
</evidence>
<dbReference type="Gene3D" id="1.20.1600.10">
    <property type="entry name" value="Outer membrane efflux proteins (OEP)"/>
    <property type="match status" value="1"/>
</dbReference>
<keyword evidence="9" id="KW-0732">Signal</keyword>
<dbReference type="SUPFAM" id="SSF56954">
    <property type="entry name" value="Outer membrane efflux proteins (OEP)"/>
    <property type="match status" value="1"/>
</dbReference>
<dbReference type="GO" id="GO:0009279">
    <property type="term" value="C:cell outer membrane"/>
    <property type="evidence" value="ECO:0007669"/>
    <property type="project" value="UniProtKB-SubCell"/>
</dbReference>
<evidence type="ECO:0000256" key="5">
    <source>
        <dbReference type="ARBA" id="ARBA00022692"/>
    </source>
</evidence>
<feature type="coiled-coil region" evidence="8">
    <location>
        <begin position="325"/>
        <end position="352"/>
    </location>
</feature>
<dbReference type="EMBL" id="JAIXNE010000003">
    <property type="protein sequence ID" value="MCA6075891.1"/>
    <property type="molecule type" value="Genomic_DNA"/>
</dbReference>
<name>A0A9X1HQX7_9BACT</name>
<dbReference type="InterPro" id="IPR003423">
    <property type="entry name" value="OMP_efflux"/>
</dbReference>